<reference evidence="1" key="1">
    <citation type="submission" date="2021-09" db="EMBL/GenBank/DDBJ databases">
        <authorList>
            <person name="Martin H S."/>
        </authorList>
    </citation>
    <scope>NUCLEOTIDE SEQUENCE</scope>
</reference>
<accession>A0A8J2VS38</accession>
<dbReference type="EMBL" id="CAKASE010000053">
    <property type="protein sequence ID" value="CAG9565109.1"/>
    <property type="molecule type" value="Genomic_DNA"/>
</dbReference>
<organism evidence="1 2">
    <name type="scientific">Danaus chrysippus</name>
    <name type="common">African queen</name>
    <dbReference type="NCBI Taxonomy" id="151541"/>
    <lineage>
        <taxon>Eukaryota</taxon>
        <taxon>Metazoa</taxon>
        <taxon>Ecdysozoa</taxon>
        <taxon>Arthropoda</taxon>
        <taxon>Hexapoda</taxon>
        <taxon>Insecta</taxon>
        <taxon>Pterygota</taxon>
        <taxon>Neoptera</taxon>
        <taxon>Endopterygota</taxon>
        <taxon>Lepidoptera</taxon>
        <taxon>Glossata</taxon>
        <taxon>Ditrysia</taxon>
        <taxon>Papilionoidea</taxon>
        <taxon>Nymphalidae</taxon>
        <taxon>Danainae</taxon>
        <taxon>Danaini</taxon>
        <taxon>Danaina</taxon>
        <taxon>Danaus</taxon>
        <taxon>Anosia</taxon>
    </lineage>
</organism>
<evidence type="ECO:0000313" key="1">
    <source>
        <dbReference type="EMBL" id="CAG9565109.1"/>
    </source>
</evidence>
<keyword evidence="2" id="KW-1185">Reference proteome</keyword>
<gene>
    <name evidence="1" type="ORF">DCHRY22_LOCUS6015</name>
</gene>
<evidence type="ECO:0000313" key="2">
    <source>
        <dbReference type="Proteomes" id="UP000789524"/>
    </source>
</evidence>
<comment type="caution">
    <text evidence="1">The sequence shown here is derived from an EMBL/GenBank/DDBJ whole genome shotgun (WGS) entry which is preliminary data.</text>
</comment>
<dbReference type="AlphaFoldDB" id="A0A8J2VS38"/>
<sequence length="96" mass="10273">MSYRVLTYINVTDLTPPSVCPCVRVSGLCCLLTSSVSASGSLHHASLINPRYISAECSMVNNHQSSLPPSPPGRSVCRYSEPCVTLVTPPQALSEH</sequence>
<name>A0A8J2VS38_9NEOP</name>
<dbReference type="Proteomes" id="UP000789524">
    <property type="component" value="Unassembled WGS sequence"/>
</dbReference>
<protein>
    <submittedName>
        <fullName evidence="1">(African queen) hypothetical protein</fullName>
    </submittedName>
</protein>
<proteinExistence type="predicted"/>